<dbReference type="GO" id="GO:0008270">
    <property type="term" value="F:zinc ion binding"/>
    <property type="evidence" value="ECO:0007669"/>
    <property type="project" value="UniProtKB-KW"/>
</dbReference>
<feature type="compositionally biased region" description="Polar residues" evidence="6">
    <location>
        <begin position="183"/>
        <end position="193"/>
    </location>
</feature>
<keyword evidence="8" id="KW-1185">Reference proteome</keyword>
<dbReference type="PANTHER" id="PTHR46481">
    <property type="entry name" value="ZINC FINGER BED DOMAIN-CONTAINING PROTEIN 4"/>
    <property type="match status" value="1"/>
</dbReference>
<evidence type="ECO:0008006" key="9">
    <source>
        <dbReference type="Google" id="ProtNLM"/>
    </source>
</evidence>
<dbReference type="InterPro" id="IPR052035">
    <property type="entry name" value="ZnF_BED_domain_contain"/>
</dbReference>
<feature type="region of interest" description="Disordered" evidence="6">
    <location>
        <begin position="153"/>
        <end position="361"/>
    </location>
</feature>
<dbReference type="GO" id="GO:0005634">
    <property type="term" value="C:nucleus"/>
    <property type="evidence" value="ECO:0007669"/>
    <property type="project" value="UniProtKB-SubCell"/>
</dbReference>
<dbReference type="InterPro" id="IPR012337">
    <property type="entry name" value="RNaseH-like_sf"/>
</dbReference>
<evidence type="ECO:0000256" key="3">
    <source>
        <dbReference type="ARBA" id="ARBA00022771"/>
    </source>
</evidence>
<evidence type="ECO:0000313" key="8">
    <source>
        <dbReference type="Proteomes" id="UP000077684"/>
    </source>
</evidence>
<feature type="region of interest" description="Disordered" evidence="6">
    <location>
        <begin position="22"/>
        <end position="45"/>
    </location>
</feature>
<keyword evidence="2" id="KW-0479">Metal-binding</keyword>
<evidence type="ECO:0000256" key="2">
    <source>
        <dbReference type="ARBA" id="ARBA00022723"/>
    </source>
</evidence>
<keyword evidence="3" id="KW-0863">Zinc-finger</keyword>
<feature type="region of interest" description="Disordered" evidence="6">
    <location>
        <begin position="423"/>
        <end position="450"/>
    </location>
</feature>
<organism evidence="7 8">
    <name type="scientific">Tilletia controversa</name>
    <name type="common">dwarf bunt fungus</name>
    <dbReference type="NCBI Taxonomy" id="13291"/>
    <lineage>
        <taxon>Eukaryota</taxon>
        <taxon>Fungi</taxon>
        <taxon>Dikarya</taxon>
        <taxon>Basidiomycota</taxon>
        <taxon>Ustilaginomycotina</taxon>
        <taxon>Exobasidiomycetes</taxon>
        <taxon>Tilletiales</taxon>
        <taxon>Tilletiaceae</taxon>
        <taxon>Tilletia</taxon>
    </lineage>
</organism>
<name>A0A8X7MP30_9BASI</name>
<dbReference type="Proteomes" id="UP000077684">
    <property type="component" value="Unassembled WGS sequence"/>
</dbReference>
<keyword evidence="4" id="KW-0862">Zinc</keyword>
<reference evidence="7" key="1">
    <citation type="submission" date="2016-04" db="EMBL/GenBank/DDBJ databases">
        <authorList>
            <person name="Nguyen H.D."/>
            <person name="Samba Siva P."/>
            <person name="Cullis J."/>
            <person name="Levesque C.A."/>
            <person name="Hambleton S."/>
        </authorList>
    </citation>
    <scope>NUCLEOTIDE SEQUENCE</scope>
    <source>
        <strain evidence="7">DAOMC 236426</strain>
    </source>
</reference>
<comment type="caution">
    <text evidence="7">The sequence shown here is derived from an EMBL/GenBank/DDBJ whole genome shotgun (WGS) entry which is preliminary data.</text>
</comment>
<evidence type="ECO:0000256" key="6">
    <source>
        <dbReference type="SAM" id="MobiDB-lite"/>
    </source>
</evidence>
<proteinExistence type="predicted"/>
<dbReference type="SUPFAM" id="SSF53098">
    <property type="entry name" value="Ribonuclease H-like"/>
    <property type="match status" value="1"/>
</dbReference>
<protein>
    <recommendedName>
        <fullName evidence="9">BED-type domain-containing protein</fullName>
    </recommendedName>
</protein>
<reference evidence="7" key="2">
    <citation type="journal article" date="2019" name="IMA Fungus">
        <title>Genome sequencing and comparison of five Tilletia species to identify candidate genes for the detection of regulated species infecting wheat.</title>
        <authorList>
            <person name="Nguyen H.D.T."/>
            <person name="Sultana T."/>
            <person name="Kesanakurti P."/>
            <person name="Hambleton S."/>
        </authorList>
    </citation>
    <scope>NUCLEOTIDE SEQUENCE</scope>
    <source>
        <strain evidence="7">DAOMC 236426</strain>
    </source>
</reference>
<feature type="compositionally biased region" description="Polar residues" evidence="6">
    <location>
        <begin position="244"/>
        <end position="255"/>
    </location>
</feature>
<dbReference type="PANTHER" id="PTHR46481:SF10">
    <property type="entry name" value="ZINC FINGER BED DOMAIN-CONTAINING PROTEIN 39"/>
    <property type="match status" value="1"/>
</dbReference>
<sequence length="696" mass="75671">MPKTGINDMTSNERALPQFVTQAAAQREAAAEPDQPEAEQDNSTASAAIVPAEQDRRCFVIACSYLFGDLALLQAGEQLDALSLGPLRRKNFGTFLSALDEAKSTDGLTPTSDCWAIMPASATQDGDKLWAAFQVELTVDNQRRLLKAYKSGASESGLGKRRRRAPGSLSDYATDGEGRSSRQDTAGSGSATAIRQAKQPRYVAAPKGAPISTGSDGNETERPIPPGRSKGKGKAVISKVPPKKTQSSASKTANPLLSDKRRALTASEKRIMAKARTGKAGSDSGSPGGMTSDDEEQLPGTSTRNRTAGQTASSKSDDVQQDRGSEGDDEEDDLPEMENRTSTRFFKFIQSSKKPKTRRTGEKYVGTDETWQCRLCGGHYTAHPENRSNLALHLNQKVNGSFCSRLFDPIDKSFAGAFQRIQPDTGKDKLGSPAMSSFSTPSVRPGRGQQGLDGWMSAQKAQATDANITEVCRLVLKWVVASNQPFTDPQNPHFKEIIRAINPSLSPALTSARTVRRDLDAAHKEILQEAVGHVKRNGLTFSVSHDGWTSPSRRYTFLAFVINYVDSDWSYKQFLLSLTVLRGPHTGAALAGHLIRVLSEHGLLDLWSGILVGDAALANTRMCDALEYEFSDANSDLQAVVEHRRGDHNIFCFNHVLNRGMVDFYRGMGLKADENDTVLRASSDNPDEVKPPRCLC</sequence>
<feature type="compositionally biased region" description="Acidic residues" evidence="6">
    <location>
        <begin position="327"/>
        <end position="336"/>
    </location>
</feature>
<comment type="subcellular location">
    <subcellularLocation>
        <location evidence="1">Nucleus</location>
    </subcellularLocation>
</comment>
<evidence type="ECO:0000256" key="1">
    <source>
        <dbReference type="ARBA" id="ARBA00004123"/>
    </source>
</evidence>
<evidence type="ECO:0000313" key="7">
    <source>
        <dbReference type="EMBL" id="KAE8242762.1"/>
    </source>
</evidence>
<feature type="compositionally biased region" description="Polar residues" evidence="6">
    <location>
        <begin position="340"/>
        <end position="352"/>
    </location>
</feature>
<feature type="compositionally biased region" description="Basic and acidic residues" evidence="6">
    <location>
        <begin position="258"/>
        <end position="271"/>
    </location>
</feature>
<gene>
    <name evidence="7" type="ORF">A4X06_0g6768</name>
</gene>
<keyword evidence="5" id="KW-0539">Nucleus</keyword>
<feature type="compositionally biased region" description="Polar residues" evidence="6">
    <location>
        <begin position="299"/>
        <end position="314"/>
    </location>
</feature>
<feature type="compositionally biased region" description="Basic and acidic residues" evidence="6">
    <location>
        <begin position="315"/>
        <end position="326"/>
    </location>
</feature>
<evidence type="ECO:0000256" key="4">
    <source>
        <dbReference type="ARBA" id="ARBA00022833"/>
    </source>
</evidence>
<accession>A0A8X7MP30</accession>
<dbReference type="EMBL" id="LWDE02001039">
    <property type="protein sequence ID" value="KAE8242762.1"/>
    <property type="molecule type" value="Genomic_DNA"/>
</dbReference>
<dbReference type="AlphaFoldDB" id="A0A8X7MP30"/>
<evidence type="ECO:0000256" key="5">
    <source>
        <dbReference type="ARBA" id="ARBA00023242"/>
    </source>
</evidence>